<protein>
    <recommendedName>
        <fullName evidence="1">Prenylated flavin chaperone LpdD-like domain-containing protein</fullName>
    </recommendedName>
</protein>
<evidence type="ECO:0000313" key="3">
    <source>
        <dbReference type="Proteomes" id="UP000634529"/>
    </source>
</evidence>
<dbReference type="EMBL" id="JACYTN010000002">
    <property type="protein sequence ID" value="MBD8497410.1"/>
    <property type="molecule type" value="Genomic_DNA"/>
</dbReference>
<proteinExistence type="predicted"/>
<dbReference type="Pfam" id="PF21758">
    <property type="entry name" value="PAC_bac"/>
    <property type="match status" value="1"/>
</dbReference>
<keyword evidence="3" id="KW-1185">Reference proteome</keyword>
<dbReference type="Proteomes" id="UP000634529">
    <property type="component" value="Unassembled WGS sequence"/>
</dbReference>
<dbReference type="RefSeq" id="WP_192023858.1">
    <property type="nucleotide sequence ID" value="NZ_JACYTN010000002.1"/>
</dbReference>
<organism evidence="2 3">
    <name type="scientific">Paenibacillus arenosi</name>
    <dbReference type="NCBI Taxonomy" id="2774142"/>
    <lineage>
        <taxon>Bacteria</taxon>
        <taxon>Bacillati</taxon>
        <taxon>Bacillota</taxon>
        <taxon>Bacilli</taxon>
        <taxon>Bacillales</taxon>
        <taxon>Paenibacillaceae</taxon>
        <taxon>Paenibacillus</taxon>
    </lineage>
</organism>
<evidence type="ECO:0000259" key="1">
    <source>
        <dbReference type="Pfam" id="PF21758"/>
    </source>
</evidence>
<name>A0ABR9ATH3_9BACL</name>
<feature type="domain" description="Prenylated flavin chaperone LpdD-like" evidence="1">
    <location>
        <begin position="100"/>
        <end position="163"/>
    </location>
</feature>
<sequence>MNDKDNLLTLSWEHTISCEVTQLGRDYLIRLSGGIHTHHHHIGAVSTAYYVESVVISDVDECICSVNDTCLTGDEIPISMTTSDTGMKNYKNAGHTGSPEQIYTMTHVVPGHKEAILSEPMALEAAKRLRTTVTVIAGIHYEQLQKHEIDQVVHAAWHVFYKALSVAL</sequence>
<evidence type="ECO:0000313" key="2">
    <source>
        <dbReference type="EMBL" id="MBD8497410.1"/>
    </source>
</evidence>
<accession>A0ABR9ATH3</accession>
<dbReference type="InterPro" id="IPR048844">
    <property type="entry name" value="LpdD_chaperone-like"/>
</dbReference>
<gene>
    <name evidence="2" type="ORF">IFO66_03750</name>
</gene>
<comment type="caution">
    <text evidence="2">The sequence shown here is derived from an EMBL/GenBank/DDBJ whole genome shotgun (WGS) entry which is preliminary data.</text>
</comment>
<reference evidence="2 3" key="1">
    <citation type="submission" date="2020-09" db="EMBL/GenBank/DDBJ databases">
        <title>Paenibacillus sp. CAU 1523 isolated from sand of Haeundae Beach.</title>
        <authorList>
            <person name="Kim W."/>
        </authorList>
    </citation>
    <scope>NUCLEOTIDE SEQUENCE [LARGE SCALE GENOMIC DNA]</scope>
    <source>
        <strain evidence="2 3">CAU 1523</strain>
    </source>
</reference>